<dbReference type="InterPro" id="IPR024453">
    <property type="entry name" value="Peptidase_C92"/>
</dbReference>
<organism evidence="1 2">
    <name type="scientific">Alcanivorax borkumensis (strain ATCC 700651 / DSM 11573 / NCIMB 13689 / SK2)</name>
    <dbReference type="NCBI Taxonomy" id="393595"/>
    <lineage>
        <taxon>Bacteria</taxon>
        <taxon>Pseudomonadati</taxon>
        <taxon>Pseudomonadota</taxon>
        <taxon>Gammaproteobacteria</taxon>
        <taxon>Oceanospirillales</taxon>
        <taxon>Alcanivoracaceae</taxon>
        <taxon>Alcanivorax</taxon>
    </lineage>
</organism>
<evidence type="ECO:0000313" key="1">
    <source>
        <dbReference type="EMBL" id="CAL17375.1"/>
    </source>
</evidence>
<dbReference type="Pfam" id="PF05708">
    <property type="entry name" value="Peptidase_C92"/>
    <property type="match status" value="1"/>
</dbReference>
<name>Q0VN73_ALCBS</name>
<reference evidence="1 2" key="1">
    <citation type="journal article" date="2006" name="Nat. Biotechnol.">
        <title>Genome sequence of the ubiquitous hydrocarbon-degrading marine bacterium Alcanivorax borkumensis.</title>
        <authorList>
            <person name="Schneiker S."/>
            <person name="Martins dos Santos V.A.P."/>
            <person name="Bartels D."/>
            <person name="Bekel T."/>
            <person name="Brecht M."/>
            <person name="Buhrmester J."/>
            <person name="Chernikova T.N."/>
            <person name="Denaro R."/>
            <person name="Ferrer M."/>
            <person name="Gertler C."/>
            <person name="Goesmann A."/>
            <person name="Golyshina O.V."/>
            <person name="Kaminski F."/>
            <person name="Khachane A.N."/>
            <person name="Lang S."/>
            <person name="Linke B."/>
            <person name="McHardy A.C."/>
            <person name="Meyer F."/>
            <person name="Nechitaylo T."/>
            <person name="Puehler A."/>
            <person name="Regenhardt D."/>
            <person name="Rupp O."/>
            <person name="Sabirova J.S."/>
            <person name="Selbitschka W."/>
            <person name="Yakimov M.M."/>
            <person name="Timmis K.N."/>
            <person name="Vorhoelter F.-J."/>
            <person name="Weidner S."/>
            <person name="Kaiser O."/>
            <person name="Golyshin P.N."/>
        </authorList>
    </citation>
    <scope>NUCLEOTIDE SEQUENCE [LARGE SCALE GENOMIC DNA]</scope>
    <source>
        <strain evidence="2">ATCC 700651 / DSM 11573 / NCIMB 13689 / SK2</strain>
    </source>
</reference>
<dbReference type="InterPro" id="IPR038765">
    <property type="entry name" value="Papain-like_cys_pep_sf"/>
</dbReference>
<dbReference type="HOGENOM" id="CLU_1127224_0_0_6"/>
<dbReference type="EMBL" id="AM286690">
    <property type="protein sequence ID" value="CAL17375.1"/>
    <property type="molecule type" value="Genomic_DNA"/>
</dbReference>
<gene>
    <name evidence="1" type="ordered locus">ABO_1927</name>
</gene>
<dbReference type="RefSeq" id="WP_011589206.1">
    <property type="nucleotide sequence ID" value="NC_008260.1"/>
</dbReference>
<dbReference type="KEGG" id="abo:ABO_1927"/>
<protein>
    <recommendedName>
        <fullName evidence="3">Permuted papain-like amidase YaeF/Yiix C92 family enzyme</fullName>
    </recommendedName>
</protein>
<dbReference type="OrthoDB" id="2843884at2"/>
<dbReference type="Gene3D" id="3.90.1720.10">
    <property type="entry name" value="endopeptidase domain like (from Nostoc punctiforme)"/>
    <property type="match status" value="1"/>
</dbReference>
<accession>Q0VN73</accession>
<keyword evidence="2" id="KW-1185">Reference proteome</keyword>
<proteinExistence type="predicted"/>
<dbReference type="eggNOG" id="ENOG5032VSY">
    <property type="taxonomic scope" value="Bacteria"/>
</dbReference>
<dbReference type="Proteomes" id="UP000008871">
    <property type="component" value="Chromosome"/>
</dbReference>
<dbReference type="PANTHER" id="PTHR47112:SF1">
    <property type="entry name" value="PX DOMAIN-CONTAINING PROTEIN"/>
    <property type="match status" value="1"/>
</dbReference>
<evidence type="ECO:0000313" key="2">
    <source>
        <dbReference type="Proteomes" id="UP000008871"/>
    </source>
</evidence>
<dbReference type="PANTHER" id="PTHR47112">
    <property type="entry name" value="PX DOMAIN-CONTAINING PROTEIN"/>
    <property type="match status" value="1"/>
</dbReference>
<dbReference type="AlphaFoldDB" id="Q0VN73"/>
<sequence>MTPSLDFSFALRTGDLLLFSGRGFTSDVIRVFTRSPWSHIGMVLHLPGQPEPLVLESTTLSECPDVTLGYPVAGVALVPLHRKIQDYSGAVAVRRRHGPDLTERQQRMVVRMARRLLHRPYKNYVFCNALDVLTGYTRRSDQRGWFCSELVAELYRRLGWLPLDTRPSTLVPGHFGSRHMRLQHGKLGPVEWIKSETPGAAMLDGGDAAFTASAALYGDMPATAHQTVGHGTLLPPQSHAAG</sequence>
<evidence type="ECO:0008006" key="3">
    <source>
        <dbReference type="Google" id="ProtNLM"/>
    </source>
</evidence>
<dbReference type="SUPFAM" id="SSF54001">
    <property type="entry name" value="Cysteine proteinases"/>
    <property type="match status" value="1"/>
</dbReference>